<dbReference type="InterPro" id="IPR006144">
    <property type="entry name" value="Secretion_HlyD_CS"/>
</dbReference>
<evidence type="ECO:0000313" key="11">
    <source>
        <dbReference type="EMBL" id="AOH85612.1"/>
    </source>
</evidence>
<evidence type="ECO:0000259" key="10">
    <source>
        <dbReference type="Pfam" id="PF26002"/>
    </source>
</evidence>
<organism evidence="11 12">
    <name type="scientific">Sphingomonas panacis</name>
    <dbReference type="NCBI Taxonomy" id="1560345"/>
    <lineage>
        <taxon>Bacteria</taxon>
        <taxon>Pseudomonadati</taxon>
        <taxon>Pseudomonadota</taxon>
        <taxon>Alphaproteobacteria</taxon>
        <taxon>Sphingomonadales</taxon>
        <taxon>Sphingomonadaceae</taxon>
        <taxon>Sphingomonas</taxon>
    </lineage>
</organism>
<reference evidence="11 12" key="1">
    <citation type="submission" date="2016-01" db="EMBL/GenBank/DDBJ databases">
        <title>Complete genome and mega plasmid sequence of Sphingomonas panacis DCY99 elicits systemic resistance in rice to Xanthomonas oryzae.</title>
        <authorList>
            <person name="Kim Y.J."/>
            <person name="Yang D.C."/>
            <person name="Sing P."/>
        </authorList>
    </citation>
    <scope>NUCLEOTIDE SEQUENCE [LARGE SCALE GENOMIC DNA]</scope>
    <source>
        <strain evidence="11 12">DCY99</strain>
    </source>
</reference>
<evidence type="ECO:0000256" key="3">
    <source>
        <dbReference type="ARBA" id="ARBA00022448"/>
    </source>
</evidence>
<keyword evidence="5 8" id="KW-1133">Transmembrane helix</keyword>
<keyword evidence="6 8" id="KW-0472">Membrane</keyword>
<evidence type="ECO:0000256" key="2">
    <source>
        <dbReference type="ARBA" id="ARBA00009477"/>
    </source>
</evidence>
<protein>
    <submittedName>
        <fullName evidence="11">Uncharacterized protein</fullName>
    </submittedName>
</protein>
<dbReference type="OrthoDB" id="9810980at2"/>
<keyword evidence="12" id="KW-1185">Reference proteome</keyword>
<evidence type="ECO:0000256" key="6">
    <source>
        <dbReference type="ARBA" id="ARBA00023136"/>
    </source>
</evidence>
<dbReference type="EMBL" id="CP014168">
    <property type="protein sequence ID" value="AOH85612.1"/>
    <property type="molecule type" value="Genomic_DNA"/>
</dbReference>
<accession>A0A1B3ZDY0</accession>
<dbReference type="InterPro" id="IPR058982">
    <property type="entry name" value="Beta-barrel_AprE"/>
</dbReference>
<feature type="domain" description="Multidrug resistance protein MdtA-like barrel-sandwich hybrid" evidence="9">
    <location>
        <begin position="75"/>
        <end position="291"/>
    </location>
</feature>
<evidence type="ECO:0000256" key="7">
    <source>
        <dbReference type="SAM" id="Coils"/>
    </source>
</evidence>
<evidence type="ECO:0000256" key="4">
    <source>
        <dbReference type="ARBA" id="ARBA00022692"/>
    </source>
</evidence>
<sequence length="414" mass="46048">MASLFREQVIRKRRDRLYGDIVIADTRINSVFVTVMGLFSLALILWAVNASYPRTAQIPGTVVTSLPSAKVFAARAGTIERLYVREGSQVRKGQPIAFIGVDMRDGASRGSAGETLTALGLQSDTIDQQLDAEARTAADEERRLTTAIASNAAESQSLSHQLDLQTAIVRSMSETLERIQPIADRGYISKLEMERRRQALYSEQQRAEQLRQQRTQLAARQSDLTAQLHQLPLVQRQKSAELRGQLLSLSQQQSRARVEVGYTIVAPIDGRITALQATIGRNVDARIPLMVVVPDGSAFEAELFAPSRSAGFIRDGQAVRIMYDAFPYKQFGSFDGRILNMSKAAFTPGELDTPLKIEEPVYKVRVKLARQIVPAFGRPLHLQTGMSLTATVILERRSFLDWVLEPLNAVRRRS</sequence>
<dbReference type="Gene3D" id="2.40.50.100">
    <property type="match status" value="1"/>
</dbReference>
<dbReference type="KEGG" id="span:AWL63_18395"/>
<dbReference type="PANTHER" id="PTHR30386">
    <property type="entry name" value="MEMBRANE FUSION SUBUNIT OF EMRAB-TOLC MULTIDRUG EFFLUX PUMP"/>
    <property type="match status" value="1"/>
</dbReference>
<evidence type="ECO:0000256" key="5">
    <source>
        <dbReference type="ARBA" id="ARBA00022989"/>
    </source>
</evidence>
<dbReference type="GO" id="GO:0009306">
    <property type="term" value="P:protein secretion"/>
    <property type="evidence" value="ECO:0007669"/>
    <property type="project" value="InterPro"/>
</dbReference>
<dbReference type="InterPro" id="IPR058625">
    <property type="entry name" value="MdtA-like_BSH"/>
</dbReference>
<dbReference type="PROSITE" id="PS00543">
    <property type="entry name" value="HLYD_FAMILY"/>
    <property type="match status" value="1"/>
</dbReference>
<dbReference type="InterPro" id="IPR050739">
    <property type="entry name" value="MFP"/>
</dbReference>
<keyword evidence="4 8" id="KW-0812">Transmembrane</keyword>
<dbReference type="RefSeq" id="WP_069206146.1">
    <property type="nucleotide sequence ID" value="NZ_CP014168.1"/>
</dbReference>
<dbReference type="PRINTS" id="PR01490">
    <property type="entry name" value="RTXTOXIND"/>
</dbReference>
<comment type="subcellular location">
    <subcellularLocation>
        <location evidence="1">Membrane</location>
        <topology evidence="1">Single-pass membrane protein</topology>
    </subcellularLocation>
</comment>
<gene>
    <name evidence="11" type="ORF">AWL63_18395</name>
</gene>
<evidence type="ECO:0000313" key="12">
    <source>
        <dbReference type="Proteomes" id="UP000094256"/>
    </source>
</evidence>
<name>A0A1B3ZDY0_9SPHN</name>
<dbReference type="STRING" id="1560345.AWL63_18395"/>
<evidence type="ECO:0000259" key="9">
    <source>
        <dbReference type="Pfam" id="PF25917"/>
    </source>
</evidence>
<dbReference type="Pfam" id="PF26002">
    <property type="entry name" value="Beta-barrel_AprE"/>
    <property type="match status" value="1"/>
</dbReference>
<dbReference type="AlphaFoldDB" id="A0A1B3ZDY0"/>
<proteinExistence type="inferred from homology"/>
<feature type="coiled-coil region" evidence="7">
    <location>
        <begin position="200"/>
        <end position="227"/>
    </location>
</feature>
<dbReference type="GO" id="GO:0016020">
    <property type="term" value="C:membrane"/>
    <property type="evidence" value="ECO:0007669"/>
    <property type="project" value="UniProtKB-SubCell"/>
</dbReference>
<comment type="similarity">
    <text evidence="2">Belongs to the membrane fusion protein (MFP) (TC 8.A.1) family.</text>
</comment>
<keyword evidence="3" id="KW-0813">Transport</keyword>
<evidence type="ECO:0000256" key="8">
    <source>
        <dbReference type="SAM" id="Phobius"/>
    </source>
</evidence>
<keyword evidence="7" id="KW-0175">Coiled coil</keyword>
<feature type="transmembrane region" description="Helical" evidence="8">
    <location>
        <begin position="21"/>
        <end position="48"/>
    </location>
</feature>
<dbReference type="Proteomes" id="UP000094256">
    <property type="component" value="Chromosome"/>
</dbReference>
<dbReference type="PANTHER" id="PTHR30386:SF28">
    <property type="entry name" value="EXPORTED PROTEIN"/>
    <property type="match status" value="1"/>
</dbReference>
<dbReference type="Pfam" id="PF25917">
    <property type="entry name" value="BSH_RND"/>
    <property type="match status" value="1"/>
</dbReference>
<evidence type="ECO:0000256" key="1">
    <source>
        <dbReference type="ARBA" id="ARBA00004167"/>
    </source>
</evidence>
<feature type="domain" description="AprE-like beta-barrel" evidence="10">
    <location>
        <begin position="306"/>
        <end position="393"/>
    </location>
</feature>